<dbReference type="RefSeq" id="WP_135870076.1">
    <property type="nucleotide sequence ID" value="NZ_SRSC01000002.1"/>
</dbReference>
<evidence type="ECO:0000256" key="2">
    <source>
        <dbReference type="SAM" id="MobiDB-lite"/>
    </source>
</evidence>
<feature type="compositionally biased region" description="Basic residues" evidence="2">
    <location>
        <begin position="458"/>
        <end position="469"/>
    </location>
</feature>
<dbReference type="Proteomes" id="UP000306416">
    <property type="component" value="Unassembled WGS sequence"/>
</dbReference>
<accession>A0A4S1CGB9</accession>
<dbReference type="Gene3D" id="3.40.710.10">
    <property type="entry name" value="DD-peptidase/beta-lactamase superfamily"/>
    <property type="match status" value="1"/>
</dbReference>
<gene>
    <name evidence="4" type="ORF">E4633_09875</name>
</gene>
<evidence type="ECO:0000313" key="5">
    <source>
        <dbReference type="Proteomes" id="UP000306416"/>
    </source>
</evidence>
<protein>
    <submittedName>
        <fullName evidence="4">Class A beta-lactamase-related serine hydrolase</fullName>
    </submittedName>
</protein>
<reference evidence="4 5" key="1">
    <citation type="submission" date="2019-04" db="EMBL/GenBank/DDBJ databases">
        <title>Geobacter oryzae sp. nov., ferric-reducing bacteria isolated from paddy soil.</title>
        <authorList>
            <person name="Xu Z."/>
            <person name="Masuda Y."/>
            <person name="Itoh H."/>
            <person name="Senoo K."/>
        </authorList>
    </citation>
    <scope>NUCLEOTIDE SEQUENCE [LARGE SCALE GENOMIC DNA]</scope>
    <source>
        <strain evidence="4 5">Red111</strain>
    </source>
</reference>
<dbReference type="GO" id="GO:0016787">
    <property type="term" value="F:hydrolase activity"/>
    <property type="evidence" value="ECO:0007669"/>
    <property type="project" value="UniProtKB-KW"/>
</dbReference>
<dbReference type="InterPro" id="IPR001466">
    <property type="entry name" value="Beta-lactam-related"/>
</dbReference>
<dbReference type="PANTHER" id="PTHR43283:SF11">
    <property type="entry name" value="BETA-LACTAMASE-RELATED DOMAIN-CONTAINING PROTEIN"/>
    <property type="match status" value="1"/>
</dbReference>
<dbReference type="InterPro" id="IPR050789">
    <property type="entry name" value="Diverse_Enzym_Activities"/>
</dbReference>
<organism evidence="4 5">
    <name type="scientific">Geomonas terrae</name>
    <dbReference type="NCBI Taxonomy" id="2562681"/>
    <lineage>
        <taxon>Bacteria</taxon>
        <taxon>Pseudomonadati</taxon>
        <taxon>Thermodesulfobacteriota</taxon>
        <taxon>Desulfuromonadia</taxon>
        <taxon>Geobacterales</taxon>
        <taxon>Geobacteraceae</taxon>
        <taxon>Geomonas</taxon>
    </lineage>
</organism>
<name>A0A4S1CGB9_9BACT</name>
<dbReference type="AlphaFoldDB" id="A0A4S1CGB9"/>
<dbReference type="Pfam" id="PF00144">
    <property type="entry name" value="Beta-lactamase"/>
    <property type="match status" value="1"/>
</dbReference>
<keyword evidence="5" id="KW-1185">Reference proteome</keyword>
<feature type="domain" description="Beta-lactamase-related" evidence="3">
    <location>
        <begin position="38"/>
        <end position="352"/>
    </location>
</feature>
<feature type="region of interest" description="Disordered" evidence="2">
    <location>
        <begin position="448"/>
        <end position="469"/>
    </location>
</feature>
<evidence type="ECO:0000259" key="3">
    <source>
        <dbReference type="Pfam" id="PF00144"/>
    </source>
</evidence>
<keyword evidence="1 4" id="KW-0378">Hydrolase</keyword>
<dbReference type="PANTHER" id="PTHR43283">
    <property type="entry name" value="BETA-LACTAMASE-RELATED"/>
    <property type="match status" value="1"/>
</dbReference>
<sequence>MRVIVLFLLLLSFPLIAPVKLHAMVDPAVTAAVTTTNLDRLLERAMADDLIAGGVVVVGNHEGILATAARGQVSSSAGAPAITDRTIFDVASLTKVIATTPAVIKLLDEGRIALTDPLSRWFPELAGTDKGSITILNLMTHTSGLSDVMVGQDRSVEGLVRKVAAQRSRLPGSGFEYADINFILLGELVHRVSGERLDQFCREEIYAPLGTRDTAFLPSRDGTSDIAPTSGSLGGVVQDQNARLLGGVAGHAGLFSSAYDLARYARLMLGKGTLDGTRILSEEAVGQMTTPYLCNNGRVKRGLGWDISSPFSAPKGTLFSDASYGHTGYSGSSIWIDPQQDMFVIMLTRRVDYRNVHNFNQLRRNVSTIAAADFRVGAGGEVPAVEAEVVKARVIAASAAVFRKEPRRFRLALFGHRDDRRAAKCSVKPGRRVVQARAGHRSKLTAKVAKNDTGKTRAGVKKRRTLSRS</sequence>
<evidence type="ECO:0000256" key="1">
    <source>
        <dbReference type="ARBA" id="ARBA00022801"/>
    </source>
</evidence>
<dbReference type="InterPro" id="IPR012338">
    <property type="entry name" value="Beta-lactam/transpept-like"/>
</dbReference>
<evidence type="ECO:0000313" key="4">
    <source>
        <dbReference type="EMBL" id="TGU72601.1"/>
    </source>
</evidence>
<dbReference type="EMBL" id="SRSC01000002">
    <property type="protein sequence ID" value="TGU72601.1"/>
    <property type="molecule type" value="Genomic_DNA"/>
</dbReference>
<proteinExistence type="predicted"/>
<comment type="caution">
    <text evidence="4">The sequence shown here is derived from an EMBL/GenBank/DDBJ whole genome shotgun (WGS) entry which is preliminary data.</text>
</comment>
<dbReference type="SUPFAM" id="SSF56601">
    <property type="entry name" value="beta-lactamase/transpeptidase-like"/>
    <property type="match status" value="1"/>
</dbReference>